<evidence type="ECO:0000313" key="3">
    <source>
        <dbReference type="Proteomes" id="UP000176558"/>
    </source>
</evidence>
<keyword evidence="1" id="KW-0472">Membrane</keyword>
<accession>A0A1G2UT34</accession>
<dbReference type="AlphaFoldDB" id="A0A1G2UT34"/>
<gene>
    <name evidence="2" type="ORF">A3G99_01885</name>
</gene>
<feature type="transmembrane region" description="Helical" evidence="1">
    <location>
        <begin position="12"/>
        <end position="34"/>
    </location>
</feature>
<comment type="caution">
    <text evidence="2">The sequence shown here is derived from an EMBL/GenBank/DDBJ whole genome shotgun (WGS) entry which is preliminary data.</text>
</comment>
<keyword evidence="1" id="KW-0812">Transmembrane</keyword>
<name>A0A1G2UT34_9BACT</name>
<protein>
    <recommendedName>
        <fullName evidence="4">DUF5671 domain-containing protein</fullName>
    </recommendedName>
</protein>
<evidence type="ECO:0000256" key="1">
    <source>
        <dbReference type="SAM" id="Phobius"/>
    </source>
</evidence>
<keyword evidence="1" id="KW-1133">Transmembrane helix</keyword>
<dbReference type="Proteomes" id="UP000176558">
    <property type="component" value="Unassembled WGS sequence"/>
</dbReference>
<organism evidence="2 3">
    <name type="scientific">Candidatus Zambryskibacteria bacterium RIFCSPLOWO2_12_FULL_39_23</name>
    <dbReference type="NCBI Taxonomy" id="1802776"/>
    <lineage>
        <taxon>Bacteria</taxon>
        <taxon>Candidatus Zambryskiibacteriota</taxon>
    </lineage>
</organism>
<evidence type="ECO:0008006" key="4">
    <source>
        <dbReference type="Google" id="ProtNLM"/>
    </source>
</evidence>
<dbReference type="EMBL" id="MHWT01000014">
    <property type="protein sequence ID" value="OHB12549.1"/>
    <property type="molecule type" value="Genomic_DNA"/>
</dbReference>
<sequence>MEVKLKNSIKAVIAIVVYILMAVVLLLAADQLLFRDMMVTGLPKKFQILLGGTMTLAGGFLIILALFLLVERSATIARKR</sequence>
<evidence type="ECO:0000313" key="2">
    <source>
        <dbReference type="EMBL" id="OHB12549.1"/>
    </source>
</evidence>
<reference evidence="2 3" key="1">
    <citation type="journal article" date="2016" name="Nat. Commun.">
        <title>Thousands of microbial genomes shed light on interconnected biogeochemical processes in an aquifer system.</title>
        <authorList>
            <person name="Anantharaman K."/>
            <person name="Brown C.T."/>
            <person name="Hug L.A."/>
            <person name="Sharon I."/>
            <person name="Castelle C.J."/>
            <person name="Probst A.J."/>
            <person name="Thomas B.C."/>
            <person name="Singh A."/>
            <person name="Wilkins M.J."/>
            <person name="Karaoz U."/>
            <person name="Brodie E.L."/>
            <person name="Williams K.H."/>
            <person name="Hubbard S.S."/>
            <person name="Banfield J.F."/>
        </authorList>
    </citation>
    <scope>NUCLEOTIDE SEQUENCE [LARGE SCALE GENOMIC DNA]</scope>
</reference>
<feature type="transmembrane region" description="Helical" evidence="1">
    <location>
        <begin position="46"/>
        <end position="70"/>
    </location>
</feature>
<proteinExistence type="predicted"/>